<dbReference type="Gene3D" id="3.40.50.1820">
    <property type="entry name" value="alpha/beta hydrolase"/>
    <property type="match status" value="1"/>
</dbReference>
<keyword evidence="1" id="KW-0378">Hydrolase</keyword>
<accession>A0A7U2FGC7</accession>
<evidence type="ECO:0000256" key="1">
    <source>
        <dbReference type="ARBA" id="ARBA00022801"/>
    </source>
</evidence>
<dbReference type="AlphaFoldDB" id="A0A7U2FGC7"/>
<evidence type="ECO:0000313" key="4">
    <source>
        <dbReference type="Proteomes" id="UP000663193"/>
    </source>
</evidence>
<dbReference type="Proteomes" id="UP000663193">
    <property type="component" value="Chromosome 14"/>
</dbReference>
<dbReference type="InterPro" id="IPR005645">
    <property type="entry name" value="FSH-like_dom"/>
</dbReference>
<protein>
    <recommendedName>
        <fullName evidence="2">Serine hydrolase domain-containing protein</fullName>
    </recommendedName>
</protein>
<dbReference type="GO" id="GO:0016787">
    <property type="term" value="F:hydrolase activity"/>
    <property type="evidence" value="ECO:0007669"/>
    <property type="project" value="UniProtKB-KW"/>
</dbReference>
<sequence length="215" mass="24681">MSRTLLLLHGYQQNVEIFKTEITPVEKVIYETFTTQIRIVYIEAPFHAGETMSGIATRSWWDPNAFENVDRIHDTLRHMSRILEQYGPFDGIVGFSQGGALAAIMAGLLERPAKNRPISFNTAHPRVKFVVSYSGYREHYNALQNFYEHKIQTPVLHFINTDDPIVSEDRCIRLTERCADVDGRVVSYTSPFHRVPTSKQTRSALKRFLSEFAEA</sequence>
<feature type="domain" description="Serine hydrolase" evidence="2">
    <location>
        <begin position="3"/>
        <end position="203"/>
    </location>
</feature>
<evidence type="ECO:0000313" key="3">
    <source>
        <dbReference type="EMBL" id="QRD02515.1"/>
    </source>
</evidence>
<reference evidence="4" key="1">
    <citation type="journal article" date="2021" name="BMC Genomics">
        <title>Chromosome-level genome assembly and manually-curated proteome of model necrotroph Parastagonospora nodorum Sn15 reveals a genome-wide trove of candidate effector homologs, and redundancy of virulence-related functions within an accessory chromosome.</title>
        <authorList>
            <person name="Bertazzoni S."/>
            <person name="Jones D.A.B."/>
            <person name="Phan H.T."/>
            <person name="Tan K.-C."/>
            <person name="Hane J.K."/>
        </authorList>
    </citation>
    <scope>NUCLEOTIDE SEQUENCE [LARGE SCALE GENOMIC DNA]</scope>
    <source>
        <strain evidence="4">SN15 / ATCC MYA-4574 / FGSC 10173)</strain>
    </source>
</reference>
<gene>
    <name evidence="3" type="ORF">JI435_112740</name>
</gene>
<dbReference type="PANTHER" id="PTHR48070:SF6">
    <property type="entry name" value="ESTERASE OVCA2"/>
    <property type="match status" value="1"/>
</dbReference>
<organism evidence="3 4">
    <name type="scientific">Phaeosphaeria nodorum (strain SN15 / ATCC MYA-4574 / FGSC 10173)</name>
    <name type="common">Glume blotch fungus</name>
    <name type="synonym">Parastagonospora nodorum</name>
    <dbReference type="NCBI Taxonomy" id="321614"/>
    <lineage>
        <taxon>Eukaryota</taxon>
        <taxon>Fungi</taxon>
        <taxon>Dikarya</taxon>
        <taxon>Ascomycota</taxon>
        <taxon>Pezizomycotina</taxon>
        <taxon>Dothideomycetes</taxon>
        <taxon>Pleosporomycetidae</taxon>
        <taxon>Pleosporales</taxon>
        <taxon>Pleosporineae</taxon>
        <taxon>Phaeosphaeriaceae</taxon>
        <taxon>Parastagonospora</taxon>
    </lineage>
</organism>
<dbReference type="Pfam" id="PF03959">
    <property type="entry name" value="FSH1"/>
    <property type="match status" value="1"/>
</dbReference>
<evidence type="ECO:0000259" key="2">
    <source>
        <dbReference type="Pfam" id="PF03959"/>
    </source>
</evidence>
<dbReference type="PANTHER" id="PTHR48070">
    <property type="entry name" value="ESTERASE OVCA2"/>
    <property type="match status" value="1"/>
</dbReference>
<dbReference type="OrthoDB" id="414698at2759"/>
<dbReference type="VEuPathDB" id="FungiDB:JI435_112740"/>
<keyword evidence="4" id="KW-1185">Reference proteome</keyword>
<dbReference type="EMBL" id="CP069036">
    <property type="protein sequence ID" value="QRD02515.1"/>
    <property type="molecule type" value="Genomic_DNA"/>
</dbReference>
<dbReference type="SUPFAM" id="SSF53474">
    <property type="entry name" value="alpha/beta-Hydrolases"/>
    <property type="match status" value="1"/>
</dbReference>
<dbReference type="InterPro" id="IPR029058">
    <property type="entry name" value="AB_hydrolase_fold"/>
</dbReference>
<dbReference type="InterPro" id="IPR050593">
    <property type="entry name" value="LovG"/>
</dbReference>
<name>A0A7U2FGC7_PHANO</name>
<proteinExistence type="predicted"/>